<proteinExistence type="predicted"/>
<gene>
    <name evidence="4" type="ORF">GCM10011506_36980</name>
</gene>
<name>A0ABQ1MWF5_9BACT</name>
<evidence type="ECO:0000256" key="2">
    <source>
        <dbReference type="ARBA" id="ARBA00023136"/>
    </source>
</evidence>
<keyword evidence="2" id="KW-0472">Membrane</keyword>
<dbReference type="Gene3D" id="2.40.160.50">
    <property type="entry name" value="membrane protein fhac: a member of the omp85/tpsb transporter family"/>
    <property type="match status" value="1"/>
</dbReference>
<evidence type="ECO:0000256" key="1">
    <source>
        <dbReference type="ARBA" id="ARBA00004370"/>
    </source>
</evidence>
<dbReference type="EMBL" id="BMEC01000013">
    <property type="protein sequence ID" value="GGC47952.1"/>
    <property type="molecule type" value="Genomic_DNA"/>
</dbReference>
<organism evidence="4 5">
    <name type="scientific">Marivirga lumbricoides</name>
    <dbReference type="NCBI Taxonomy" id="1046115"/>
    <lineage>
        <taxon>Bacteria</taxon>
        <taxon>Pseudomonadati</taxon>
        <taxon>Bacteroidota</taxon>
        <taxon>Cytophagia</taxon>
        <taxon>Cytophagales</taxon>
        <taxon>Marivirgaceae</taxon>
        <taxon>Marivirga</taxon>
    </lineage>
</organism>
<evidence type="ECO:0000313" key="5">
    <source>
        <dbReference type="Proteomes" id="UP000636010"/>
    </source>
</evidence>
<comment type="subcellular location">
    <subcellularLocation>
        <location evidence="1">Membrane</location>
    </subcellularLocation>
</comment>
<dbReference type="InterPro" id="IPR000184">
    <property type="entry name" value="Bac_surfAg_D15"/>
</dbReference>
<keyword evidence="5" id="KW-1185">Reference proteome</keyword>
<dbReference type="RefSeq" id="WP_229712652.1">
    <property type="nucleotide sequence ID" value="NZ_BAABHU010000013.1"/>
</dbReference>
<dbReference type="Proteomes" id="UP000636010">
    <property type="component" value="Unassembled WGS sequence"/>
</dbReference>
<reference evidence="5" key="1">
    <citation type="journal article" date="2019" name="Int. J. Syst. Evol. Microbiol.">
        <title>The Global Catalogue of Microorganisms (GCM) 10K type strain sequencing project: providing services to taxonomists for standard genome sequencing and annotation.</title>
        <authorList>
            <consortium name="The Broad Institute Genomics Platform"/>
            <consortium name="The Broad Institute Genome Sequencing Center for Infectious Disease"/>
            <person name="Wu L."/>
            <person name="Ma J."/>
        </authorList>
    </citation>
    <scope>NUCLEOTIDE SEQUENCE [LARGE SCALE GENOMIC DNA]</scope>
    <source>
        <strain evidence="5">CGMCC 1.10832</strain>
    </source>
</reference>
<protein>
    <submittedName>
        <fullName evidence="4">Membrane protein</fullName>
    </submittedName>
</protein>
<comment type="caution">
    <text evidence="4">The sequence shown here is derived from an EMBL/GenBank/DDBJ whole genome shotgun (WGS) entry which is preliminary data.</text>
</comment>
<evidence type="ECO:0000313" key="4">
    <source>
        <dbReference type="EMBL" id="GGC47952.1"/>
    </source>
</evidence>
<evidence type="ECO:0000259" key="3">
    <source>
        <dbReference type="Pfam" id="PF01103"/>
    </source>
</evidence>
<feature type="domain" description="Bacterial surface antigen (D15)" evidence="3">
    <location>
        <begin position="116"/>
        <end position="356"/>
    </location>
</feature>
<accession>A0ABQ1MWF5</accession>
<sequence length="387" mass="44078">MPLFTIEKNSLKLIFCFLVGLCFYLLSPPANSQGIFKKYWNNFANDTTSAADSKFLVYPVVGYAPETSWEIGLSSLFVYYSKKDTLNRLSEINAFTFFTLENQYGLYLDHAIYSDKDKWFFLGNLRFQSFPLFYHGIGIDTPKDYIARVDANQIILKERVLRKIYKDLFLGLEIDYQRLSNVNFITEGNATIDLPRGSEGTNNLGFGLGIVRDNRHNVLNVRKGFFSELAFLHYNTSWGSSYDFTSVVSDTRIFRPMGKNNVLAAQFLGQFNFGDVPFNQLALMGGENMMRGYYRGRYRDNHQIAAQVEYRFLPIPFSFTDRIGAAVFAGAGSVFDKLPSFDISNIVLSGGAGLRFLLFPNKDVYTRVDIAFTREGPGFYIFVGEAF</sequence>
<dbReference type="Pfam" id="PF01103">
    <property type="entry name" value="Omp85"/>
    <property type="match status" value="1"/>
</dbReference>